<dbReference type="AlphaFoldDB" id="A0A813W1H6"/>
<accession>A0A813W1H6</accession>
<protein>
    <recommendedName>
        <fullName evidence="2">CEP63/Deup1 N-terminal domain-containing protein</fullName>
    </recommendedName>
</protein>
<gene>
    <name evidence="3" type="ORF">ZHD862_LOCUS4890</name>
</gene>
<feature type="domain" description="CEP63/Deup1 N-terminal" evidence="2">
    <location>
        <begin position="24"/>
        <end position="297"/>
    </location>
</feature>
<evidence type="ECO:0000313" key="4">
    <source>
        <dbReference type="Proteomes" id="UP000663864"/>
    </source>
</evidence>
<proteinExistence type="predicted"/>
<feature type="coiled-coil region" evidence="1">
    <location>
        <begin position="421"/>
        <end position="448"/>
    </location>
</feature>
<dbReference type="InterPro" id="IPR031470">
    <property type="entry name" value="CEP63/Deup1_N"/>
</dbReference>
<keyword evidence="1" id="KW-0175">Coiled coil</keyword>
<feature type="coiled-coil region" evidence="1">
    <location>
        <begin position="101"/>
        <end position="312"/>
    </location>
</feature>
<dbReference type="EMBL" id="CAJNOT010000123">
    <property type="protein sequence ID" value="CAF0851323.1"/>
    <property type="molecule type" value="Genomic_DNA"/>
</dbReference>
<name>A0A813W1H6_9BILA</name>
<dbReference type="Proteomes" id="UP000663864">
    <property type="component" value="Unassembled WGS sequence"/>
</dbReference>
<evidence type="ECO:0000313" key="3">
    <source>
        <dbReference type="EMBL" id="CAF0851323.1"/>
    </source>
</evidence>
<evidence type="ECO:0000259" key="2">
    <source>
        <dbReference type="Pfam" id="PF17045"/>
    </source>
</evidence>
<reference evidence="3" key="1">
    <citation type="submission" date="2021-02" db="EMBL/GenBank/DDBJ databases">
        <authorList>
            <person name="Nowell W R."/>
        </authorList>
    </citation>
    <scope>NUCLEOTIDE SEQUENCE</scope>
</reference>
<sequence length="534" mass="63662">MSDNELDELLSQLKDTCKKNRHHSSNETNLNNILKKIDVFINRRQMKLLNHHKRFDDLQRDLLLSECESSRNRAALEKKDFEVNQLHMMLNKAEQTTQNIMTKYDNEVQKLTEQLSNVQQEYERLKTMHKTNQDNRTMNEALIEIVRLQELNKMLEIDNQRLYNENDHLKQTNYQTHNHEEIILREKNAQLEKLINSLQRSNQQPLCNQGIDSTIFESKIKTLENDIDFYKRHSDQQEIEIRRLVNELTTEREQHKNELDTYRKNIISDEIDKLRLSLNNSEQQCNLLRLELQRLQTEKEILKVRLIEAKIIDSPISEIKELDNIDYEKLIRNELDINIDQANKLINYSSYHKKNLEEKIQQLTNEINQLKKENKTNNVNDLSIQIYQYNENILHTKREMNKLQMEITDKNTIIYNLYKKIECLEQALMISKQRMNAQLNEIEELRSRNQVIASSMKKEIKHIPIFIDGLSTDDESQMRQSIDLNENLCTSSPMKSADIHKYFCHFDSDISSSMGIRYQNHEQLPCNHRNSLSH</sequence>
<feature type="coiled-coil region" evidence="1">
    <location>
        <begin position="353"/>
        <end position="380"/>
    </location>
</feature>
<organism evidence="3 4">
    <name type="scientific">Rotaria sordida</name>
    <dbReference type="NCBI Taxonomy" id="392033"/>
    <lineage>
        <taxon>Eukaryota</taxon>
        <taxon>Metazoa</taxon>
        <taxon>Spiralia</taxon>
        <taxon>Gnathifera</taxon>
        <taxon>Rotifera</taxon>
        <taxon>Eurotatoria</taxon>
        <taxon>Bdelloidea</taxon>
        <taxon>Philodinida</taxon>
        <taxon>Philodinidae</taxon>
        <taxon>Rotaria</taxon>
    </lineage>
</organism>
<evidence type="ECO:0000256" key="1">
    <source>
        <dbReference type="SAM" id="Coils"/>
    </source>
</evidence>
<comment type="caution">
    <text evidence="3">The sequence shown here is derived from an EMBL/GenBank/DDBJ whole genome shotgun (WGS) entry which is preliminary data.</text>
</comment>
<dbReference type="Pfam" id="PF17045">
    <property type="entry name" value="CEP63"/>
    <property type="match status" value="1"/>
</dbReference>